<feature type="region of interest" description="Disordered" evidence="1">
    <location>
        <begin position="56"/>
        <end position="78"/>
    </location>
</feature>
<organism evidence="2 3">
    <name type="scientific">Vespula maculifrons</name>
    <name type="common">Eastern yellow jacket</name>
    <name type="synonym">Wasp</name>
    <dbReference type="NCBI Taxonomy" id="7453"/>
    <lineage>
        <taxon>Eukaryota</taxon>
        <taxon>Metazoa</taxon>
        <taxon>Ecdysozoa</taxon>
        <taxon>Arthropoda</taxon>
        <taxon>Hexapoda</taxon>
        <taxon>Insecta</taxon>
        <taxon>Pterygota</taxon>
        <taxon>Neoptera</taxon>
        <taxon>Endopterygota</taxon>
        <taxon>Hymenoptera</taxon>
        <taxon>Apocrita</taxon>
        <taxon>Aculeata</taxon>
        <taxon>Vespoidea</taxon>
        <taxon>Vespidae</taxon>
        <taxon>Vespinae</taxon>
        <taxon>Vespula</taxon>
    </lineage>
</organism>
<dbReference type="AlphaFoldDB" id="A0ABD2BCW8"/>
<protein>
    <submittedName>
        <fullName evidence="2">Uncharacterized protein</fullName>
    </submittedName>
</protein>
<evidence type="ECO:0000313" key="3">
    <source>
        <dbReference type="Proteomes" id="UP001607303"/>
    </source>
</evidence>
<gene>
    <name evidence="2" type="ORF">V1477_016376</name>
</gene>
<feature type="compositionally biased region" description="Basic and acidic residues" evidence="1">
    <location>
        <begin position="59"/>
        <end position="78"/>
    </location>
</feature>
<dbReference type="EMBL" id="JAYRBN010000091">
    <property type="protein sequence ID" value="KAL2730565.1"/>
    <property type="molecule type" value="Genomic_DNA"/>
</dbReference>
<reference evidence="2 3" key="1">
    <citation type="journal article" date="2024" name="Ann. Entomol. Soc. Am.">
        <title>Genomic analyses of the southern and eastern yellowjacket wasps (Hymenoptera: Vespidae) reveal evolutionary signatures of social life.</title>
        <authorList>
            <person name="Catto M.A."/>
            <person name="Caine P.B."/>
            <person name="Orr S.E."/>
            <person name="Hunt B.G."/>
            <person name="Goodisman M.A.D."/>
        </authorList>
    </citation>
    <scope>NUCLEOTIDE SEQUENCE [LARGE SCALE GENOMIC DNA]</scope>
    <source>
        <strain evidence="2">232</strain>
        <tissue evidence="2">Head and thorax</tissue>
    </source>
</reference>
<comment type="caution">
    <text evidence="2">The sequence shown here is derived from an EMBL/GenBank/DDBJ whole genome shotgun (WGS) entry which is preliminary data.</text>
</comment>
<evidence type="ECO:0000313" key="2">
    <source>
        <dbReference type="EMBL" id="KAL2730565.1"/>
    </source>
</evidence>
<evidence type="ECO:0000256" key="1">
    <source>
        <dbReference type="SAM" id="MobiDB-lite"/>
    </source>
</evidence>
<proteinExistence type="predicted"/>
<accession>A0ABD2BCW8</accession>
<name>A0ABD2BCW8_VESMC</name>
<keyword evidence="3" id="KW-1185">Reference proteome</keyword>
<sequence length="78" mass="9165">MGGMGWIEWGRLEVESPQKVHEGLAKYLRRTDERSERLDGKVPNWNEIRKSQNKIGRIAFEDPGKMTKAERKKEPTQR</sequence>
<dbReference type="Proteomes" id="UP001607303">
    <property type="component" value="Unassembled WGS sequence"/>
</dbReference>